<accession>A0A1M6KU27</accession>
<dbReference type="Pfam" id="PF03401">
    <property type="entry name" value="TctC"/>
    <property type="match status" value="1"/>
</dbReference>
<dbReference type="InterPro" id="IPR005064">
    <property type="entry name" value="BUG"/>
</dbReference>
<name>A0A1M6KU27_9PROT</name>
<dbReference type="SUPFAM" id="SSF53850">
    <property type="entry name" value="Periplasmic binding protein-like II"/>
    <property type="match status" value="1"/>
</dbReference>
<dbReference type="STRING" id="198092.SAMN02745194_02982"/>
<dbReference type="PIRSF" id="PIRSF017082">
    <property type="entry name" value="YflP"/>
    <property type="match status" value="1"/>
</dbReference>
<comment type="similarity">
    <text evidence="1">Belongs to the UPF0065 (bug) family.</text>
</comment>
<dbReference type="EMBL" id="FQZF01000017">
    <property type="protein sequence ID" value="SHJ62528.1"/>
    <property type="molecule type" value="Genomic_DNA"/>
</dbReference>
<dbReference type="AlphaFoldDB" id="A0A1M6KU27"/>
<evidence type="ECO:0000313" key="4">
    <source>
        <dbReference type="Proteomes" id="UP000184387"/>
    </source>
</evidence>
<dbReference type="OrthoDB" id="7374750at2"/>
<dbReference type="InterPro" id="IPR042100">
    <property type="entry name" value="Bug_dom1"/>
</dbReference>
<dbReference type="Proteomes" id="UP000184387">
    <property type="component" value="Unassembled WGS sequence"/>
</dbReference>
<dbReference type="PANTHER" id="PTHR42928">
    <property type="entry name" value="TRICARBOXYLATE-BINDING PROTEIN"/>
    <property type="match status" value="1"/>
</dbReference>
<feature type="signal peptide" evidence="2">
    <location>
        <begin position="1"/>
        <end position="22"/>
    </location>
</feature>
<reference evidence="3 4" key="1">
    <citation type="submission" date="2016-11" db="EMBL/GenBank/DDBJ databases">
        <authorList>
            <person name="Jaros S."/>
            <person name="Januszkiewicz K."/>
            <person name="Wedrychowicz H."/>
        </authorList>
    </citation>
    <scope>NUCLEOTIDE SEQUENCE [LARGE SCALE GENOMIC DNA]</scope>
    <source>
        <strain evidence="3 4">DSM 14916</strain>
    </source>
</reference>
<protein>
    <submittedName>
        <fullName evidence="3">Tripartite-type tricarboxylate transporter, receptor component TctC</fullName>
    </submittedName>
</protein>
<evidence type="ECO:0000313" key="3">
    <source>
        <dbReference type="EMBL" id="SHJ62528.1"/>
    </source>
</evidence>
<dbReference type="CDD" id="cd13578">
    <property type="entry name" value="PBP2_Bug27"/>
    <property type="match status" value="1"/>
</dbReference>
<keyword evidence="4" id="KW-1185">Reference proteome</keyword>
<proteinExistence type="inferred from homology"/>
<dbReference type="Gene3D" id="3.40.190.10">
    <property type="entry name" value="Periplasmic binding protein-like II"/>
    <property type="match status" value="1"/>
</dbReference>
<dbReference type="Gene3D" id="3.40.190.150">
    <property type="entry name" value="Bordetella uptake gene, domain 1"/>
    <property type="match status" value="1"/>
</dbReference>
<dbReference type="PANTHER" id="PTHR42928:SF5">
    <property type="entry name" value="BLR1237 PROTEIN"/>
    <property type="match status" value="1"/>
</dbReference>
<keyword evidence="3" id="KW-0675">Receptor</keyword>
<gene>
    <name evidence="3" type="ORF">SAMN02745194_02982</name>
</gene>
<dbReference type="RefSeq" id="WP_073136075.1">
    <property type="nucleotide sequence ID" value="NZ_FQZF01000017.1"/>
</dbReference>
<organism evidence="3 4">
    <name type="scientific">Muricoccus roseus</name>
    <dbReference type="NCBI Taxonomy" id="198092"/>
    <lineage>
        <taxon>Bacteria</taxon>
        <taxon>Pseudomonadati</taxon>
        <taxon>Pseudomonadota</taxon>
        <taxon>Alphaproteobacteria</taxon>
        <taxon>Acetobacterales</taxon>
        <taxon>Roseomonadaceae</taxon>
        <taxon>Muricoccus</taxon>
    </lineage>
</organism>
<keyword evidence="2" id="KW-0732">Signal</keyword>
<feature type="chain" id="PRO_5012093355" evidence="2">
    <location>
        <begin position="23"/>
        <end position="322"/>
    </location>
</feature>
<evidence type="ECO:0000256" key="2">
    <source>
        <dbReference type="SAM" id="SignalP"/>
    </source>
</evidence>
<evidence type="ECO:0000256" key="1">
    <source>
        <dbReference type="ARBA" id="ARBA00006987"/>
    </source>
</evidence>
<sequence length="322" mass="34082">MLRRALMGAACALALSPLPLQAQEAWPSRSIRMIVPFAAGGTTDLIGRLVGAEMSKRLGQPIVVDNRAGAGGNIGAEACAKAAPDGYTICMGTISSHAINPSIYPRIPFDNLRDFAPIALLGSQPNMLVVANNIPARTVPELVALMKARPGQINYGSSGVGTSIHLAGELFTQLTGTEAVHVPYRGSGQIMTDMLAGTLPMAFDNFSSGWPHAREGRIRAIGVGSLQRVPQAPDVPTIAESLPGFESVSWHGIFAPAATPAPIVERLNREALAALASPDVKARYEELGITAGAFSPAQFRDFVAEQTKRWGEVARRANIRVE</sequence>